<dbReference type="Proteomes" id="UP001447188">
    <property type="component" value="Unassembled WGS sequence"/>
</dbReference>
<sequence length="259" mass="28260">MPPISLPVPLATHNFLSYFHHHPALPKHTFYFIASVAFSILNRPEEIPRVWDYALKELAIRGSAEEDYVRKELASGCALGDGESALTIHRKIREALLKSAAIGGLPKAINALNLLKKSTPAHILAAPSPTQRRLSHNAPDVTSAQIIARGNTFFDRVYGKVSRRVMGSMRNSYDDLGVVAELMYGHVFSNIEVLGERDTSLLLVAGLIPQNVNPQLKGHLKGALNNGATVEEVMAVREVVLKICEKANWGGEEAGVAKL</sequence>
<gene>
    <name evidence="1" type="ORF">Q9L58_002695</name>
</gene>
<dbReference type="InterPro" id="IPR052999">
    <property type="entry name" value="PTS1_Protein"/>
</dbReference>
<evidence type="ECO:0000313" key="1">
    <source>
        <dbReference type="EMBL" id="KAL0638241.1"/>
    </source>
</evidence>
<evidence type="ECO:0000313" key="2">
    <source>
        <dbReference type="Proteomes" id="UP001447188"/>
    </source>
</evidence>
<dbReference type="InterPro" id="IPR029032">
    <property type="entry name" value="AhpD-like"/>
</dbReference>
<organism evidence="1 2">
    <name type="scientific">Discina gigas</name>
    <dbReference type="NCBI Taxonomy" id="1032678"/>
    <lineage>
        <taxon>Eukaryota</taxon>
        <taxon>Fungi</taxon>
        <taxon>Dikarya</taxon>
        <taxon>Ascomycota</taxon>
        <taxon>Pezizomycotina</taxon>
        <taxon>Pezizomycetes</taxon>
        <taxon>Pezizales</taxon>
        <taxon>Discinaceae</taxon>
        <taxon>Discina</taxon>
    </lineage>
</organism>
<evidence type="ECO:0008006" key="3">
    <source>
        <dbReference type="Google" id="ProtNLM"/>
    </source>
</evidence>
<accession>A0ABR3GQM6</accession>
<dbReference type="Gene3D" id="1.20.1290.10">
    <property type="entry name" value="AhpD-like"/>
    <property type="match status" value="1"/>
</dbReference>
<keyword evidence="2" id="KW-1185">Reference proteome</keyword>
<dbReference type="SUPFAM" id="SSF69118">
    <property type="entry name" value="AhpD-like"/>
    <property type="match status" value="1"/>
</dbReference>
<dbReference type="PANTHER" id="PTHR28180:SF2">
    <property type="entry name" value="PEROXISOMAL PROTEIN 2"/>
    <property type="match status" value="1"/>
</dbReference>
<protein>
    <recommendedName>
        <fullName evidence="3">Carboxymuconolactone decarboxylase-like domain-containing protein</fullName>
    </recommendedName>
</protein>
<reference evidence="1 2" key="1">
    <citation type="submission" date="2024-02" db="EMBL/GenBank/DDBJ databases">
        <title>Discinaceae phylogenomics.</title>
        <authorList>
            <person name="Dirks A.C."/>
            <person name="James T.Y."/>
        </authorList>
    </citation>
    <scope>NUCLEOTIDE SEQUENCE [LARGE SCALE GENOMIC DNA]</scope>
    <source>
        <strain evidence="1 2">ACD0624</strain>
    </source>
</reference>
<comment type="caution">
    <text evidence="1">The sequence shown here is derived from an EMBL/GenBank/DDBJ whole genome shotgun (WGS) entry which is preliminary data.</text>
</comment>
<name>A0ABR3GQM6_9PEZI</name>
<dbReference type="EMBL" id="JBBBZM010000024">
    <property type="protein sequence ID" value="KAL0638241.1"/>
    <property type="molecule type" value="Genomic_DNA"/>
</dbReference>
<proteinExistence type="predicted"/>
<dbReference type="PANTHER" id="PTHR28180">
    <property type="entry name" value="CONSERVED MITOCHONDRIAL PROTEIN-RELATED"/>
    <property type="match status" value="1"/>
</dbReference>